<gene>
    <name evidence="5" type="ORF">A2831_00260</name>
</gene>
<feature type="modified residue" description="4-aspartylphosphate" evidence="3">
    <location>
        <position position="62"/>
    </location>
</feature>
<protein>
    <recommendedName>
        <fullName evidence="4">Response regulatory domain-containing protein</fullName>
    </recommendedName>
</protein>
<evidence type="ECO:0000256" key="3">
    <source>
        <dbReference type="PROSITE-ProRule" id="PRU00169"/>
    </source>
</evidence>
<accession>A0A1F8EYK7</accession>
<dbReference type="SMART" id="SM00448">
    <property type="entry name" value="REC"/>
    <property type="match status" value="1"/>
</dbReference>
<name>A0A1F8EYK7_9BACT</name>
<sequence>MGEGQVRRPAQRTILIIEDEGSSRWALAENLRKENFDVLEAKDGEAGLALAMGRRPDLILLDLVLPKIGGMELLKTLRADDWGKNVPVIIVTGLSDPAIISEAAGLGVSDFLVKNDWTLEAIVGKVKQKVLE</sequence>
<evidence type="ECO:0000256" key="1">
    <source>
        <dbReference type="ARBA" id="ARBA00022553"/>
    </source>
</evidence>
<comment type="caution">
    <text evidence="5">The sequence shown here is derived from an EMBL/GenBank/DDBJ whole genome shotgun (WGS) entry which is preliminary data.</text>
</comment>
<dbReference type="Pfam" id="PF00072">
    <property type="entry name" value="Response_reg"/>
    <property type="match status" value="1"/>
</dbReference>
<dbReference type="SUPFAM" id="SSF52172">
    <property type="entry name" value="CheY-like"/>
    <property type="match status" value="1"/>
</dbReference>
<evidence type="ECO:0000256" key="2">
    <source>
        <dbReference type="ARBA" id="ARBA00023012"/>
    </source>
</evidence>
<dbReference type="AlphaFoldDB" id="A0A1F8EYK7"/>
<dbReference type="GO" id="GO:0000160">
    <property type="term" value="P:phosphorelay signal transduction system"/>
    <property type="evidence" value="ECO:0007669"/>
    <property type="project" value="UniProtKB-KW"/>
</dbReference>
<dbReference type="PANTHER" id="PTHR44591:SF14">
    <property type="entry name" value="PROTEIN PILG"/>
    <property type="match status" value="1"/>
</dbReference>
<proteinExistence type="predicted"/>
<dbReference type="EMBL" id="MGJI01000013">
    <property type="protein sequence ID" value="OGN05119.1"/>
    <property type="molecule type" value="Genomic_DNA"/>
</dbReference>
<dbReference type="InterPro" id="IPR001789">
    <property type="entry name" value="Sig_transdc_resp-reg_receiver"/>
</dbReference>
<dbReference type="InterPro" id="IPR011006">
    <property type="entry name" value="CheY-like_superfamily"/>
</dbReference>
<dbReference type="Gene3D" id="3.40.50.2300">
    <property type="match status" value="1"/>
</dbReference>
<dbReference type="Proteomes" id="UP000177507">
    <property type="component" value="Unassembled WGS sequence"/>
</dbReference>
<evidence type="ECO:0000313" key="6">
    <source>
        <dbReference type="Proteomes" id="UP000177507"/>
    </source>
</evidence>
<dbReference type="InterPro" id="IPR050595">
    <property type="entry name" value="Bact_response_regulator"/>
</dbReference>
<dbReference type="PANTHER" id="PTHR44591">
    <property type="entry name" value="STRESS RESPONSE REGULATOR PROTEIN 1"/>
    <property type="match status" value="1"/>
</dbReference>
<evidence type="ECO:0000313" key="5">
    <source>
        <dbReference type="EMBL" id="OGN05119.1"/>
    </source>
</evidence>
<organism evidence="5 6">
    <name type="scientific">Candidatus Yanofskybacteria bacterium RIFCSPHIGHO2_01_FULL_44_17</name>
    <dbReference type="NCBI Taxonomy" id="1802668"/>
    <lineage>
        <taxon>Bacteria</taxon>
        <taxon>Candidatus Yanofskyibacteriota</taxon>
    </lineage>
</organism>
<keyword evidence="2" id="KW-0902">Two-component regulatory system</keyword>
<dbReference type="CDD" id="cd00156">
    <property type="entry name" value="REC"/>
    <property type="match status" value="1"/>
</dbReference>
<dbReference type="STRING" id="1802668.A2831_00260"/>
<keyword evidence="1 3" id="KW-0597">Phosphoprotein</keyword>
<feature type="domain" description="Response regulatory" evidence="4">
    <location>
        <begin position="13"/>
        <end position="129"/>
    </location>
</feature>
<reference evidence="5 6" key="1">
    <citation type="journal article" date="2016" name="Nat. Commun.">
        <title>Thousands of microbial genomes shed light on interconnected biogeochemical processes in an aquifer system.</title>
        <authorList>
            <person name="Anantharaman K."/>
            <person name="Brown C.T."/>
            <person name="Hug L.A."/>
            <person name="Sharon I."/>
            <person name="Castelle C.J."/>
            <person name="Probst A.J."/>
            <person name="Thomas B.C."/>
            <person name="Singh A."/>
            <person name="Wilkins M.J."/>
            <person name="Karaoz U."/>
            <person name="Brodie E.L."/>
            <person name="Williams K.H."/>
            <person name="Hubbard S.S."/>
            <person name="Banfield J.F."/>
        </authorList>
    </citation>
    <scope>NUCLEOTIDE SEQUENCE [LARGE SCALE GENOMIC DNA]</scope>
</reference>
<dbReference type="PROSITE" id="PS50110">
    <property type="entry name" value="RESPONSE_REGULATORY"/>
    <property type="match status" value="1"/>
</dbReference>
<evidence type="ECO:0000259" key="4">
    <source>
        <dbReference type="PROSITE" id="PS50110"/>
    </source>
</evidence>